<dbReference type="PRINTS" id="PR00107">
    <property type="entry name" value="PHOSPHOCPHPR"/>
</dbReference>
<dbReference type="GO" id="GO:0016020">
    <property type="term" value="C:membrane"/>
    <property type="evidence" value="ECO:0007669"/>
    <property type="project" value="InterPro"/>
</dbReference>
<dbReference type="OrthoDB" id="350754at2"/>
<dbReference type="SUPFAM" id="SSF55594">
    <property type="entry name" value="HPr-like"/>
    <property type="match status" value="1"/>
</dbReference>
<dbReference type="RefSeq" id="WP_093253822.1">
    <property type="nucleotide sequence ID" value="NZ_FNGP01000007.1"/>
</dbReference>
<dbReference type="Proteomes" id="UP000199475">
    <property type="component" value="Unassembled WGS sequence"/>
</dbReference>
<organism evidence="10 11">
    <name type="scientific">Tessaracoccus oleiagri</name>
    <dbReference type="NCBI Taxonomy" id="686624"/>
    <lineage>
        <taxon>Bacteria</taxon>
        <taxon>Bacillati</taxon>
        <taxon>Actinomycetota</taxon>
        <taxon>Actinomycetes</taxon>
        <taxon>Propionibacteriales</taxon>
        <taxon>Propionibacteriaceae</taxon>
        <taxon>Tessaracoccus</taxon>
    </lineage>
</organism>
<comment type="subunit">
    <text evidence="7">Homodimer. The dihydroxyacetone kinase complex is composed of a homodimer of DhaM, a homodimer of DhaK and the subunit DhaL.</text>
</comment>
<dbReference type="EMBL" id="FNGP01000007">
    <property type="protein sequence ID" value="SDL82294.1"/>
    <property type="molecule type" value="Genomic_DNA"/>
</dbReference>
<evidence type="ECO:0000259" key="9">
    <source>
        <dbReference type="PROSITE" id="PS51350"/>
    </source>
</evidence>
<dbReference type="PANTHER" id="PTHR38594">
    <property type="entry name" value="PEP-DEPENDENT DIHYDROXYACETONE KINASE, PHOSPHORYL DONOR SUBUNIT DHAM"/>
    <property type="match status" value="1"/>
</dbReference>
<evidence type="ECO:0000313" key="10">
    <source>
        <dbReference type="EMBL" id="SDL82294.1"/>
    </source>
</evidence>
<dbReference type="InterPro" id="IPR001020">
    <property type="entry name" value="PTS_HPr_His_P_site"/>
</dbReference>
<dbReference type="GO" id="GO:0019563">
    <property type="term" value="P:glycerol catabolic process"/>
    <property type="evidence" value="ECO:0007669"/>
    <property type="project" value="InterPro"/>
</dbReference>
<dbReference type="STRING" id="686624.SAMN04488242_2942"/>
<evidence type="ECO:0000256" key="1">
    <source>
        <dbReference type="ARBA" id="ARBA00001113"/>
    </source>
</evidence>
<reference evidence="10 11" key="1">
    <citation type="submission" date="2016-10" db="EMBL/GenBank/DDBJ databases">
        <authorList>
            <person name="de Groot N.N."/>
        </authorList>
    </citation>
    <scope>NUCLEOTIDE SEQUENCE [LARGE SCALE GENOMIC DNA]</scope>
    <source>
        <strain evidence="10 11">CGMCC 1.9159</strain>
    </source>
</reference>
<dbReference type="Gene3D" id="3.30.1340.10">
    <property type="entry name" value="HPr-like"/>
    <property type="match status" value="1"/>
</dbReference>
<keyword evidence="6" id="KW-0808">Transferase</keyword>
<accession>A0A1G9N7B3</accession>
<comment type="function">
    <text evidence="2">Component of the dihydroxyacetone kinase complex, which is responsible for the phosphoenolpyruvate (PEP)-dependent phosphorylation of dihydroxyacetone. DhaM serves as the phosphoryl donor. Is phosphorylated by phosphoenolpyruvate in an EI- and HPr-dependent reaction, and a phosphorelay system on histidine residues finally leads to phosphoryl transfer to DhaL and dihydroxyacetone.</text>
</comment>
<protein>
    <recommendedName>
        <fullName evidence="5">Phosphocarrier protein HPr</fullName>
        <ecNumber evidence="4">2.7.1.121</ecNumber>
    </recommendedName>
</protein>
<dbReference type="PROSITE" id="PS51096">
    <property type="entry name" value="PTS_EIIA_TYPE_4"/>
    <property type="match status" value="1"/>
</dbReference>
<evidence type="ECO:0000313" key="11">
    <source>
        <dbReference type="Proteomes" id="UP000199475"/>
    </source>
</evidence>
<dbReference type="NCBIfam" id="TIGR01003">
    <property type="entry name" value="PTS_HPr_family"/>
    <property type="match status" value="1"/>
</dbReference>
<evidence type="ECO:0000256" key="5">
    <source>
        <dbReference type="ARBA" id="ARBA00020422"/>
    </source>
</evidence>
<comment type="function">
    <text evidence="3">General (non sugar-specific) component of the phosphoenolpyruvate-dependent sugar phosphotransferase system (sugar PTS). This major carbohydrate active-transport system catalyzes the phosphorylation of incoming sugar substrates concomitantly with their translocation across the cell membrane. The phosphoryl group from phosphoenolpyruvate (PEP) is transferred to the phosphoryl carrier protein HPr by enzyme I. Phospho-HPr then transfers it to the PTS EIIA domain.</text>
</comment>
<evidence type="ECO:0000256" key="2">
    <source>
        <dbReference type="ARBA" id="ARBA00002788"/>
    </source>
</evidence>
<dbReference type="Pfam" id="PF00381">
    <property type="entry name" value="PTS-HPr"/>
    <property type="match status" value="1"/>
</dbReference>
<sequence>MTVGIVLVSHSRALAEASLALAEVMLSDERPHVAIAAGMPDGRFGTDATAVMSAIEQVNSGDGVAVFADLGSALMSAEAAIDLLGVGDDVRIVAAPFVEGLTAGLIRAAMGANLDEVVEAAESSMDAKLSALGRLPQEQVGERRGGTEVRLVNAIGLHARPAARLAALASKYDAEITVSFSGRAPVNAKSTMSLMALGAKLGDTILVDAEGPQADEALDAVVSFIAQGLGDPPA</sequence>
<dbReference type="AlphaFoldDB" id="A0A1G9N7B3"/>
<dbReference type="PROSITE" id="PS00369">
    <property type="entry name" value="PTS_HPR_HIS"/>
    <property type="match status" value="1"/>
</dbReference>
<dbReference type="InterPro" id="IPR000032">
    <property type="entry name" value="HPr-like"/>
</dbReference>
<dbReference type="Pfam" id="PF03610">
    <property type="entry name" value="EIIA-man"/>
    <property type="match status" value="1"/>
</dbReference>
<evidence type="ECO:0000256" key="6">
    <source>
        <dbReference type="ARBA" id="ARBA00022679"/>
    </source>
</evidence>
<name>A0A1G9N7B3_9ACTN</name>
<dbReference type="NCBIfam" id="TIGR02364">
    <property type="entry name" value="dha_pts"/>
    <property type="match status" value="1"/>
</dbReference>
<comment type="catalytic activity">
    <reaction evidence="1">
        <text>dihydroxyacetone + phosphoenolpyruvate = dihydroxyacetone phosphate + pyruvate</text>
        <dbReference type="Rhea" id="RHEA:18381"/>
        <dbReference type="ChEBI" id="CHEBI:15361"/>
        <dbReference type="ChEBI" id="CHEBI:16016"/>
        <dbReference type="ChEBI" id="CHEBI:57642"/>
        <dbReference type="ChEBI" id="CHEBI:58702"/>
        <dbReference type="EC" id="2.7.1.121"/>
    </reaction>
</comment>
<dbReference type="PROSITE" id="PS51350">
    <property type="entry name" value="PTS_HPR_DOM"/>
    <property type="match status" value="1"/>
</dbReference>
<evidence type="ECO:0000256" key="3">
    <source>
        <dbReference type="ARBA" id="ARBA00003681"/>
    </source>
</evidence>
<dbReference type="EC" id="2.7.1.121" evidence="4"/>
<gene>
    <name evidence="10" type="ORF">SAMN04488242_2942</name>
</gene>
<dbReference type="InterPro" id="IPR012844">
    <property type="entry name" value="DhaM_N"/>
</dbReference>
<dbReference type="PANTHER" id="PTHR38594:SF1">
    <property type="entry name" value="PEP-DEPENDENT DIHYDROXYACETONE KINASE, PHOSPHORYL DONOR SUBUNIT DHAM"/>
    <property type="match status" value="1"/>
</dbReference>
<dbReference type="InterPro" id="IPR035895">
    <property type="entry name" value="HPr-like_sf"/>
</dbReference>
<dbReference type="GO" id="GO:0047324">
    <property type="term" value="F:phosphoenolpyruvate-glycerone phosphotransferase activity"/>
    <property type="evidence" value="ECO:0007669"/>
    <property type="project" value="UniProtKB-EC"/>
</dbReference>
<evidence type="ECO:0000256" key="4">
    <source>
        <dbReference type="ARBA" id="ARBA00012095"/>
    </source>
</evidence>
<dbReference type="InterPro" id="IPR039643">
    <property type="entry name" value="DhaM"/>
</dbReference>
<evidence type="ECO:0000256" key="7">
    <source>
        <dbReference type="ARBA" id="ARBA00046577"/>
    </source>
</evidence>
<proteinExistence type="predicted"/>
<keyword evidence="11" id="KW-1185">Reference proteome</keyword>
<feature type="domain" description="PTS EIIA type-4" evidence="8">
    <location>
        <begin position="2"/>
        <end position="132"/>
    </location>
</feature>
<dbReference type="CDD" id="cd00367">
    <property type="entry name" value="PTS-HPr_like"/>
    <property type="match status" value="1"/>
</dbReference>
<dbReference type="InterPro" id="IPR036662">
    <property type="entry name" value="PTS_EIIA_man-typ_sf"/>
</dbReference>
<dbReference type="GO" id="GO:0009401">
    <property type="term" value="P:phosphoenolpyruvate-dependent sugar phosphotransferase system"/>
    <property type="evidence" value="ECO:0007669"/>
    <property type="project" value="InterPro"/>
</dbReference>
<dbReference type="Gene3D" id="3.40.50.510">
    <property type="entry name" value="Phosphotransferase system, mannose-type IIA component"/>
    <property type="match status" value="1"/>
</dbReference>
<feature type="domain" description="HPr" evidence="9">
    <location>
        <begin position="142"/>
        <end position="232"/>
    </location>
</feature>
<dbReference type="InterPro" id="IPR004701">
    <property type="entry name" value="PTS_EIIA_man-typ"/>
</dbReference>
<evidence type="ECO:0000259" key="8">
    <source>
        <dbReference type="PROSITE" id="PS51096"/>
    </source>
</evidence>
<dbReference type="SUPFAM" id="SSF53062">
    <property type="entry name" value="PTS system fructose IIA component-like"/>
    <property type="match status" value="1"/>
</dbReference>